<accession>A0A242CDU7</accession>
<dbReference type="NCBIfam" id="NF006367">
    <property type="entry name" value="PRK08591.1"/>
    <property type="match status" value="1"/>
</dbReference>
<dbReference type="SUPFAM" id="SSF52440">
    <property type="entry name" value="PreATP-grasp domain"/>
    <property type="match status" value="1"/>
</dbReference>
<dbReference type="AlphaFoldDB" id="A0A242CDU7"/>
<dbReference type="PROSITE" id="PS00867">
    <property type="entry name" value="CPSASE_2"/>
    <property type="match status" value="1"/>
</dbReference>
<dbReference type="PROSITE" id="PS50975">
    <property type="entry name" value="ATP_GRASP"/>
    <property type="match status" value="1"/>
</dbReference>
<evidence type="ECO:0000256" key="1">
    <source>
        <dbReference type="ARBA" id="ARBA00013263"/>
    </source>
</evidence>
<reference evidence="10 12" key="2">
    <citation type="submission" date="2018-07" db="EMBL/GenBank/DDBJ databases">
        <title>The Genome Sequence of Enterococcus sp. DIV0659b.</title>
        <authorList>
            <consortium name="The Broad Institute Genomics Platform"/>
            <consortium name="The Broad Institute Genomic Center for Infectious Diseases"/>
            <person name="Earl A."/>
            <person name="Manson A."/>
            <person name="Schwartman J."/>
            <person name="Gilmore M."/>
            <person name="Abouelleil A."/>
            <person name="Cao P."/>
            <person name="Chapman S."/>
            <person name="Cusick C."/>
            <person name="Shea T."/>
            <person name="Young S."/>
            <person name="Neafsey D."/>
            <person name="Nusbaum C."/>
            <person name="Birren B."/>
        </authorList>
    </citation>
    <scope>NUCLEOTIDE SEQUENCE [LARGE SCALE GENOMIC DNA]</scope>
    <source>
        <strain evidence="10 12">4G2_DIV0659</strain>
    </source>
</reference>
<keyword evidence="12" id="KW-1185">Reference proteome</keyword>
<dbReference type="SUPFAM" id="SSF56059">
    <property type="entry name" value="Glutathione synthetase ATP-binding domain-like"/>
    <property type="match status" value="1"/>
</dbReference>
<reference evidence="11" key="1">
    <citation type="submission" date="2017-05" db="EMBL/GenBank/DDBJ databases">
        <title>The Genome Sequence of Enterococcus sp. 4G2_DIV0659.</title>
        <authorList>
            <consortium name="The Broad Institute Genomics Platform"/>
            <consortium name="The Broad Institute Genomic Center for Infectious Diseases"/>
            <person name="Earl A."/>
            <person name="Manson A."/>
            <person name="Schwartman J."/>
            <person name="Gilmore M."/>
            <person name="Abouelleil A."/>
            <person name="Cao P."/>
            <person name="Chapman S."/>
            <person name="Cusick C."/>
            <person name="Shea T."/>
            <person name="Young S."/>
            <person name="Neafsey D."/>
            <person name="Nusbaum C."/>
            <person name="Birren B."/>
        </authorList>
    </citation>
    <scope>NUCLEOTIDE SEQUENCE [LARGE SCALE GENOMIC DNA]</scope>
    <source>
        <strain evidence="11">4G2_DIV0659</strain>
    </source>
</reference>
<keyword evidence="5" id="KW-0464">Manganese</keyword>
<protein>
    <recommendedName>
        <fullName evidence="1">biotin carboxylase</fullName>
        <ecNumber evidence="1">6.3.4.14</ecNumber>
    </recommendedName>
</protein>
<dbReference type="FunFam" id="3.40.50.20:FF:000010">
    <property type="entry name" value="Propionyl-CoA carboxylase subunit alpha"/>
    <property type="match status" value="1"/>
</dbReference>
<dbReference type="GO" id="GO:0004075">
    <property type="term" value="F:biotin carboxylase activity"/>
    <property type="evidence" value="ECO:0007669"/>
    <property type="project" value="UniProtKB-EC"/>
</dbReference>
<dbReference type="PROSITE" id="PS50979">
    <property type="entry name" value="BC"/>
    <property type="match status" value="1"/>
</dbReference>
<dbReference type="Proteomes" id="UP000195139">
    <property type="component" value="Unassembled WGS sequence"/>
</dbReference>
<evidence type="ECO:0000256" key="7">
    <source>
        <dbReference type="PROSITE-ProRule" id="PRU00409"/>
    </source>
</evidence>
<feature type="domain" description="ATP-grasp" evidence="8">
    <location>
        <begin position="120"/>
        <end position="318"/>
    </location>
</feature>
<dbReference type="OrthoDB" id="9807469at2"/>
<dbReference type="InterPro" id="IPR016185">
    <property type="entry name" value="PreATP-grasp_dom_sf"/>
</dbReference>
<keyword evidence="6" id="KW-0092">Biotin</keyword>
<sequence length="460" mass="51403">MIQKVLIANRGEIAIRIIKACKELGITTVAVYSEADKEALHVAFADEAYQIGPASSIDSYLKVEAIVNVAKITGCQAVHPGYGFLSENMELCRMCEEEGITFIGPSLDNLSQLADKFEAKRLAKTAGITVIPGNHEVIETTEQLQKEAGKLNFPILLKATHGGGGKGIKRCENLEELLHYYEIIKKEAEKAFNNQGCYIEECIQQFLHVEVQILGDSQGNIIHLGERNCSIQRKMQKIIEETPSPLLDEEIRTELCEAACRFSERLNYLGAGTVEFLYDYKKKCFYFMEMNTRVQVEHPITEMISGVDIIKEQITIAAGLPLSCTQENIQLAGYSLECRINAEDPENNFFPSAGKIDFLVLPTGSPGVRVDTFIYSGYQVPLFYDSMLGKIIVHDKTRAGAIKKLKVALETTIISGIKTNVSFLLAVLSDHDFISGHYDNHFIEENIQNEYFNPKILKRA</sequence>
<dbReference type="GO" id="GO:0046872">
    <property type="term" value="F:metal ion binding"/>
    <property type="evidence" value="ECO:0007669"/>
    <property type="project" value="InterPro"/>
</dbReference>
<name>A0A242CDU7_9ENTE</name>
<dbReference type="InterPro" id="IPR005479">
    <property type="entry name" value="CPAse_ATP-bd"/>
</dbReference>
<dbReference type="SUPFAM" id="SSF51246">
    <property type="entry name" value="Rudiment single hybrid motif"/>
    <property type="match status" value="1"/>
</dbReference>
<dbReference type="Pfam" id="PF02785">
    <property type="entry name" value="Biotin_carb_C"/>
    <property type="match status" value="1"/>
</dbReference>
<comment type="caution">
    <text evidence="11">The sequence shown here is derived from an EMBL/GenBank/DDBJ whole genome shotgun (WGS) entry which is preliminary data.</text>
</comment>
<dbReference type="EMBL" id="NGLE01000003">
    <property type="protein sequence ID" value="OTO07952.1"/>
    <property type="molecule type" value="Genomic_DNA"/>
</dbReference>
<evidence type="ECO:0000256" key="5">
    <source>
        <dbReference type="ARBA" id="ARBA00023211"/>
    </source>
</evidence>
<evidence type="ECO:0000256" key="2">
    <source>
        <dbReference type="ARBA" id="ARBA00022598"/>
    </source>
</evidence>
<gene>
    <name evidence="10" type="ORF">A5880_001215</name>
    <name evidence="11" type="ORF">A5880_002222</name>
</gene>
<dbReference type="PROSITE" id="PS00866">
    <property type="entry name" value="CPSASE_1"/>
    <property type="match status" value="1"/>
</dbReference>
<evidence type="ECO:0000313" key="12">
    <source>
        <dbReference type="Proteomes" id="UP000195139"/>
    </source>
</evidence>
<keyword evidence="4 7" id="KW-0067">ATP-binding</keyword>
<dbReference type="STRING" id="1834181.A5880_002222"/>
<evidence type="ECO:0000313" key="11">
    <source>
        <dbReference type="EMBL" id="OTO07952.1"/>
    </source>
</evidence>
<evidence type="ECO:0000259" key="8">
    <source>
        <dbReference type="PROSITE" id="PS50975"/>
    </source>
</evidence>
<keyword evidence="3 7" id="KW-0547">Nucleotide-binding</keyword>
<dbReference type="PANTHER" id="PTHR18866">
    <property type="entry name" value="CARBOXYLASE:PYRUVATE/ACETYL-COA/PROPIONYL-COA CARBOXYLASE"/>
    <property type="match status" value="1"/>
</dbReference>
<dbReference type="InterPro" id="IPR011054">
    <property type="entry name" value="Rudment_hybrid_motif"/>
</dbReference>
<dbReference type="RefSeq" id="WP_086331100.1">
    <property type="nucleotide sequence ID" value="NZ_NGLE02000001.1"/>
</dbReference>
<dbReference type="InterPro" id="IPR005482">
    <property type="entry name" value="Biotin_COase_C"/>
</dbReference>
<evidence type="ECO:0000313" key="10">
    <source>
        <dbReference type="EMBL" id="MEI5993668.1"/>
    </source>
</evidence>
<dbReference type="Pfam" id="PF02786">
    <property type="entry name" value="CPSase_L_D2"/>
    <property type="match status" value="1"/>
</dbReference>
<evidence type="ECO:0000259" key="9">
    <source>
        <dbReference type="PROSITE" id="PS50979"/>
    </source>
</evidence>
<dbReference type="Pfam" id="PF00289">
    <property type="entry name" value="Biotin_carb_N"/>
    <property type="match status" value="1"/>
</dbReference>
<evidence type="ECO:0000256" key="4">
    <source>
        <dbReference type="ARBA" id="ARBA00022840"/>
    </source>
</evidence>
<dbReference type="InterPro" id="IPR011764">
    <property type="entry name" value="Biotin_carboxylation_dom"/>
</dbReference>
<dbReference type="EMBL" id="NGLE02000001">
    <property type="protein sequence ID" value="MEI5993668.1"/>
    <property type="molecule type" value="Genomic_DNA"/>
</dbReference>
<dbReference type="Gene3D" id="3.30.470.20">
    <property type="entry name" value="ATP-grasp fold, B domain"/>
    <property type="match status" value="1"/>
</dbReference>
<dbReference type="SMART" id="SM00878">
    <property type="entry name" value="Biotin_carb_C"/>
    <property type="match status" value="1"/>
</dbReference>
<evidence type="ECO:0000256" key="3">
    <source>
        <dbReference type="ARBA" id="ARBA00022741"/>
    </source>
</evidence>
<evidence type="ECO:0000256" key="6">
    <source>
        <dbReference type="ARBA" id="ARBA00023267"/>
    </source>
</evidence>
<dbReference type="InterPro" id="IPR050856">
    <property type="entry name" value="Biotin_carboxylase_complex"/>
</dbReference>
<dbReference type="InterPro" id="IPR011761">
    <property type="entry name" value="ATP-grasp"/>
</dbReference>
<proteinExistence type="predicted"/>
<dbReference type="GO" id="GO:0005524">
    <property type="term" value="F:ATP binding"/>
    <property type="evidence" value="ECO:0007669"/>
    <property type="project" value="UniProtKB-UniRule"/>
</dbReference>
<dbReference type="InterPro" id="IPR005481">
    <property type="entry name" value="BC-like_N"/>
</dbReference>
<feature type="domain" description="Biotin carboxylation" evidence="9">
    <location>
        <begin position="1"/>
        <end position="448"/>
    </location>
</feature>
<keyword evidence="2" id="KW-0436">Ligase</keyword>
<organism evidence="11">
    <name type="scientific">Candidatus Enterococcus mansonii</name>
    <dbReference type="NCBI Taxonomy" id="1834181"/>
    <lineage>
        <taxon>Bacteria</taxon>
        <taxon>Bacillati</taxon>
        <taxon>Bacillota</taxon>
        <taxon>Bacilli</taxon>
        <taxon>Lactobacillales</taxon>
        <taxon>Enterococcaceae</taxon>
        <taxon>Enterococcus</taxon>
    </lineage>
</organism>
<dbReference type="PANTHER" id="PTHR18866:SF33">
    <property type="entry name" value="METHYLCROTONOYL-COA CARBOXYLASE SUBUNIT ALPHA, MITOCHONDRIAL-RELATED"/>
    <property type="match status" value="1"/>
</dbReference>
<dbReference type="EC" id="6.3.4.14" evidence="1"/>